<comment type="caution">
    <text evidence="1">The sequence shown here is derived from an EMBL/GenBank/DDBJ whole genome shotgun (WGS) entry which is preliminary data.</text>
</comment>
<dbReference type="EMBL" id="QJKJ01001338">
    <property type="protein sequence ID" value="RDY08116.1"/>
    <property type="molecule type" value="Genomic_DNA"/>
</dbReference>
<accession>A0A371HZ98</accession>
<evidence type="ECO:0000313" key="2">
    <source>
        <dbReference type="Proteomes" id="UP000257109"/>
    </source>
</evidence>
<gene>
    <name evidence="1" type="ORF">CR513_07694</name>
</gene>
<dbReference type="OrthoDB" id="10478200at2759"/>
<organism evidence="1 2">
    <name type="scientific">Mucuna pruriens</name>
    <name type="common">Velvet bean</name>
    <name type="synonym">Dolichos pruriens</name>
    <dbReference type="NCBI Taxonomy" id="157652"/>
    <lineage>
        <taxon>Eukaryota</taxon>
        <taxon>Viridiplantae</taxon>
        <taxon>Streptophyta</taxon>
        <taxon>Embryophyta</taxon>
        <taxon>Tracheophyta</taxon>
        <taxon>Spermatophyta</taxon>
        <taxon>Magnoliopsida</taxon>
        <taxon>eudicotyledons</taxon>
        <taxon>Gunneridae</taxon>
        <taxon>Pentapetalae</taxon>
        <taxon>rosids</taxon>
        <taxon>fabids</taxon>
        <taxon>Fabales</taxon>
        <taxon>Fabaceae</taxon>
        <taxon>Papilionoideae</taxon>
        <taxon>50 kb inversion clade</taxon>
        <taxon>NPAAA clade</taxon>
        <taxon>indigoferoid/millettioid clade</taxon>
        <taxon>Phaseoleae</taxon>
        <taxon>Mucuna</taxon>
    </lineage>
</organism>
<feature type="non-terminal residue" evidence="1">
    <location>
        <position position="1"/>
    </location>
</feature>
<proteinExistence type="predicted"/>
<evidence type="ECO:0000313" key="1">
    <source>
        <dbReference type="EMBL" id="RDY08116.1"/>
    </source>
</evidence>
<keyword evidence="2" id="KW-1185">Reference proteome</keyword>
<dbReference type="Proteomes" id="UP000257109">
    <property type="component" value="Unassembled WGS sequence"/>
</dbReference>
<sequence>MKIACEIDSLELEVAIYMFDIKFERVRELIAGPILFELSPFYLIYNQDFSLVGSERRTELEREKKGCNFCEKGLPNDDRLKLELEHLPKWLLTFLLVGTKEGLTSAPKQRLGLILNEGMAWQLLERNVFEGEDDLDPREVDCLQNGVVMSLESPNTSLEHVQNVRDRFDVLCISFCSGLASGSFTNVTMPCLQRGQAIEPGGPDVLVEVEFVEHRYKAHCVQNS</sequence>
<reference evidence="1" key="1">
    <citation type="submission" date="2018-05" db="EMBL/GenBank/DDBJ databases">
        <title>Draft genome of Mucuna pruriens seed.</title>
        <authorList>
            <person name="Nnadi N.E."/>
            <person name="Vos R."/>
            <person name="Hasami M.H."/>
            <person name="Devisetty U.K."/>
            <person name="Aguiy J.C."/>
        </authorList>
    </citation>
    <scope>NUCLEOTIDE SEQUENCE [LARGE SCALE GENOMIC DNA]</scope>
    <source>
        <strain evidence="1">JCA_2017</strain>
    </source>
</reference>
<protein>
    <submittedName>
        <fullName evidence="1">Uncharacterized protein</fullName>
    </submittedName>
</protein>
<name>A0A371HZ98_MUCPR</name>
<dbReference type="AlphaFoldDB" id="A0A371HZ98"/>